<name>A0A8H5JUF2_9HYPO</name>
<evidence type="ECO:0000256" key="1">
    <source>
        <dbReference type="ARBA" id="ARBA00004141"/>
    </source>
</evidence>
<dbReference type="InterPro" id="IPR005828">
    <property type="entry name" value="MFS_sugar_transport-like"/>
</dbReference>
<feature type="transmembrane region" description="Helical" evidence="6">
    <location>
        <begin position="431"/>
        <end position="449"/>
    </location>
</feature>
<keyword evidence="2 6" id="KW-0812">Transmembrane</keyword>
<reference evidence="7 8" key="1">
    <citation type="submission" date="2020-05" db="EMBL/GenBank/DDBJ databases">
        <title>Identification and distribution of gene clusters putatively required for synthesis of sphingolipid metabolism inhibitors in phylogenetically diverse species of the filamentous fungus Fusarium.</title>
        <authorList>
            <person name="Kim H.-S."/>
            <person name="Busman M."/>
            <person name="Brown D.W."/>
            <person name="Divon H."/>
            <person name="Uhlig S."/>
            <person name="Proctor R.H."/>
        </authorList>
    </citation>
    <scope>NUCLEOTIDE SEQUENCE [LARGE SCALE GENOMIC DNA]</scope>
    <source>
        <strain evidence="7 8">NRRL 25196</strain>
    </source>
</reference>
<dbReference type="SUPFAM" id="SSF103473">
    <property type="entry name" value="MFS general substrate transporter"/>
    <property type="match status" value="1"/>
</dbReference>
<dbReference type="EMBL" id="JAAOAO010000145">
    <property type="protein sequence ID" value="KAF5560876.1"/>
    <property type="molecule type" value="Genomic_DNA"/>
</dbReference>
<evidence type="ECO:0000256" key="3">
    <source>
        <dbReference type="ARBA" id="ARBA00022989"/>
    </source>
</evidence>
<feature type="transmembrane region" description="Helical" evidence="6">
    <location>
        <begin position="260"/>
        <end position="283"/>
    </location>
</feature>
<sequence>MVHRHHHHESTIPGEIPVPHGPPDSDSEHISDEPIAYATADERRIFSHVTRPDDCYTEDGVYWADLPLAQRYRFVSKVDNDAAKEEAKTAWSMFKEDPLSPFSWYFRHAVIPGAGLGLEGYVLFSIGNLEPLFKAVWPDCWGKEPTTCSHNWIASVTYLEIIGIMVGQAVVGVMGDWVGRRWGLIQDAAIMFIGLLMLTASWGLTLQGWVICYAWSLFFYGFGVGGEYPITATSSLEGVSSGGRISTREDRLHRGRRVTTAFLMQGWGQFVNQVILIVLLAIFNNGKSSPPYSKSAAQYTFRLSFAFPAIGTLWLLYYRTYRMRSAGKQLAEAKKRSNVTGYDVNALRHCFTNFGGRLFATAGTWFCNDVFFYGNKLFQGQFIKVISPDSKSIFTTWTWNLVNITVSLAGYYLASLLIDNKMYGRKMMQQVGFFMCFLMFVIPAFKFDYYTSPAGIHAFQAMYFISSFFNQFGPNSVTFLVAGEVFPTPVRATAHGFSACIGKSGALLASVLYNYIDDQTKFYVVPWFGLAGMLLTWVFLPDTTGLDLKEQERRWHYIRDGKESEYHGVAVNPTHLSLWERFRGLGKSYDPEADWRAKVQDMRTEWELVQASRGPKETEGAMPDDGEFSPEIHEFFKRSSPKHIGRRDESLMVDPINEKTAVPSDDSNSK</sequence>
<keyword evidence="4 6" id="KW-0472">Membrane</keyword>
<evidence type="ECO:0000313" key="8">
    <source>
        <dbReference type="Proteomes" id="UP000574317"/>
    </source>
</evidence>
<comment type="subcellular location">
    <subcellularLocation>
        <location evidence="1">Membrane</location>
        <topology evidence="1">Multi-pass membrane protein</topology>
    </subcellularLocation>
</comment>
<keyword evidence="8" id="KW-1185">Reference proteome</keyword>
<dbReference type="Pfam" id="PF00083">
    <property type="entry name" value="Sugar_tr"/>
    <property type="match status" value="2"/>
</dbReference>
<feature type="transmembrane region" description="Helical" evidence="6">
    <location>
        <begin position="152"/>
        <end position="178"/>
    </location>
</feature>
<comment type="caution">
    <text evidence="7">The sequence shown here is derived from an EMBL/GenBank/DDBJ whole genome shotgun (WGS) entry which is preliminary data.</text>
</comment>
<dbReference type="GO" id="GO:0022857">
    <property type="term" value="F:transmembrane transporter activity"/>
    <property type="evidence" value="ECO:0007669"/>
    <property type="project" value="InterPro"/>
</dbReference>
<feature type="transmembrane region" description="Helical" evidence="6">
    <location>
        <begin position="299"/>
        <end position="318"/>
    </location>
</feature>
<evidence type="ECO:0000256" key="5">
    <source>
        <dbReference type="SAM" id="MobiDB-lite"/>
    </source>
</evidence>
<feature type="region of interest" description="Disordered" evidence="5">
    <location>
        <begin position="1"/>
        <end position="30"/>
    </location>
</feature>
<organism evidence="7 8">
    <name type="scientific">Fusarium napiforme</name>
    <dbReference type="NCBI Taxonomy" id="42672"/>
    <lineage>
        <taxon>Eukaryota</taxon>
        <taxon>Fungi</taxon>
        <taxon>Dikarya</taxon>
        <taxon>Ascomycota</taxon>
        <taxon>Pezizomycotina</taxon>
        <taxon>Sordariomycetes</taxon>
        <taxon>Hypocreomycetidae</taxon>
        <taxon>Hypocreales</taxon>
        <taxon>Nectriaceae</taxon>
        <taxon>Fusarium</taxon>
        <taxon>Fusarium fujikuroi species complex</taxon>
    </lineage>
</organism>
<dbReference type="GO" id="GO:0016020">
    <property type="term" value="C:membrane"/>
    <property type="evidence" value="ECO:0007669"/>
    <property type="project" value="UniProtKB-SubCell"/>
</dbReference>
<protein>
    <submittedName>
        <fullName evidence="7">Inorganic phosphate permease</fullName>
    </submittedName>
</protein>
<keyword evidence="3 6" id="KW-1133">Transmembrane helix</keyword>
<evidence type="ECO:0000313" key="7">
    <source>
        <dbReference type="EMBL" id="KAF5560876.1"/>
    </source>
</evidence>
<proteinExistence type="predicted"/>
<dbReference type="Proteomes" id="UP000574317">
    <property type="component" value="Unassembled WGS sequence"/>
</dbReference>
<evidence type="ECO:0000256" key="6">
    <source>
        <dbReference type="SAM" id="Phobius"/>
    </source>
</evidence>
<evidence type="ECO:0000256" key="2">
    <source>
        <dbReference type="ARBA" id="ARBA00022692"/>
    </source>
</evidence>
<dbReference type="Gene3D" id="1.20.1250.20">
    <property type="entry name" value="MFS general substrate transporter like domains"/>
    <property type="match status" value="1"/>
</dbReference>
<dbReference type="AlphaFoldDB" id="A0A8H5JUF2"/>
<dbReference type="PANTHER" id="PTHR24064">
    <property type="entry name" value="SOLUTE CARRIER FAMILY 22 MEMBER"/>
    <property type="match status" value="1"/>
</dbReference>
<feature type="region of interest" description="Disordered" evidence="5">
    <location>
        <begin position="639"/>
        <end position="670"/>
    </location>
</feature>
<accession>A0A8H5JUF2</accession>
<dbReference type="InterPro" id="IPR036259">
    <property type="entry name" value="MFS_trans_sf"/>
</dbReference>
<feature type="transmembrane region" description="Helical" evidence="6">
    <location>
        <begin position="522"/>
        <end position="540"/>
    </location>
</feature>
<gene>
    <name evidence="7" type="ORF">FNAPI_3977</name>
</gene>
<feature type="transmembrane region" description="Helical" evidence="6">
    <location>
        <begin position="190"/>
        <end position="211"/>
    </location>
</feature>
<evidence type="ECO:0000256" key="4">
    <source>
        <dbReference type="ARBA" id="ARBA00023136"/>
    </source>
</evidence>
<feature type="transmembrane region" description="Helical" evidence="6">
    <location>
        <begin position="494"/>
        <end position="516"/>
    </location>
</feature>